<dbReference type="RefSeq" id="WP_264556766.1">
    <property type="nucleotide sequence ID" value="NZ_CP109982.1"/>
</dbReference>
<reference evidence="1 2" key="1">
    <citation type="journal article" date="2019" name="Int. J. Syst. Evol. Microbiol.">
        <title>The Global Catalogue of Microorganisms (GCM) 10K type strain sequencing project: providing services to taxonomists for standard genome sequencing and annotation.</title>
        <authorList>
            <consortium name="The Broad Institute Genomics Platform"/>
            <consortium name="The Broad Institute Genome Sequencing Center for Infectious Disease"/>
            <person name="Wu L."/>
            <person name="Ma J."/>
        </authorList>
    </citation>
    <scope>NUCLEOTIDE SEQUENCE [LARGE SCALE GENOMIC DNA]</scope>
    <source>
        <strain evidence="1 2">RDMS1</strain>
    </source>
</reference>
<dbReference type="Gene3D" id="1.10.10.10">
    <property type="entry name" value="Winged helix-like DNA-binding domain superfamily/Winged helix DNA-binding domain"/>
    <property type="match status" value="1"/>
</dbReference>
<dbReference type="Proteomes" id="UP001596417">
    <property type="component" value="Unassembled WGS sequence"/>
</dbReference>
<dbReference type="EMBL" id="JBHTAX010000006">
    <property type="protein sequence ID" value="MFC7193054.1"/>
    <property type="molecule type" value="Genomic_DNA"/>
</dbReference>
<dbReference type="AlphaFoldDB" id="A0ABD5YY50"/>
<proteinExistence type="predicted"/>
<evidence type="ECO:0000313" key="2">
    <source>
        <dbReference type="Proteomes" id="UP001596417"/>
    </source>
</evidence>
<sequence length="191" mass="22357">MEKESRLETTQIGNATAYYVPFEDLPSHNQPDHTCRRCGREVSEVYDFAKLDVETYFDKRGSRSDSTFFEIFCRFCYTDFLDWIHDPSAIGDYPQAHAWDIPSDQLDEVRENEDIQTTSENTEWLPDERRVLYEFVKETDNEDDQAVPEHEIIAKGEDQGRTRRQAKKALRKLKAAGLIYETAIDQYKIAI</sequence>
<dbReference type="InterPro" id="IPR036388">
    <property type="entry name" value="WH-like_DNA-bd_sf"/>
</dbReference>
<gene>
    <name evidence="1" type="ORF">ACFQL7_26960</name>
</gene>
<organism evidence="1 2">
    <name type="scientific">Halocatena marina</name>
    <dbReference type="NCBI Taxonomy" id="2934937"/>
    <lineage>
        <taxon>Archaea</taxon>
        <taxon>Methanobacteriati</taxon>
        <taxon>Methanobacteriota</taxon>
        <taxon>Stenosarchaea group</taxon>
        <taxon>Halobacteria</taxon>
        <taxon>Halobacteriales</taxon>
        <taxon>Natronomonadaceae</taxon>
        <taxon>Halocatena</taxon>
    </lineage>
</organism>
<comment type="caution">
    <text evidence="1">The sequence shown here is derived from an EMBL/GenBank/DDBJ whole genome shotgun (WGS) entry which is preliminary data.</text>
</comment>
<protein>
    <submittedName>
        <fullName evidence="1">Uncharacterized protein</fullName>
    </submittedName>
</protein>
<dbReference type="GeneID" id="76202698"/>
<keyword evidence="2" id="KW-1185">Reference proteome</keyword>
<evidence type="ECO:0000313" key="1">
    <source>
        <dbReference type="EMBL" id="MFC7193054.1"/>
    </source>
</evidence>
<accession>A0ABD5YY50</accession>
<name>A0ABD5YY50_9EURY</name>